<evidence type="ECO:0000313" key="1">
    <source>
        <dbReference type="EMBL" id="PNI06410.1"/>
    </source>
</evidence>
<dbReference type="AlphaFoldDB" id="A0A2J8I7B1"/>
<dbReference type="EMBL" id="POSK01000002">
    <property type="protein sequence ID" value="PNI06410.1"/>
    <property type="molecule type" value="Genomic_DNA"/>
</dbReference>
<reference evidence="1 2" key="1">
    <citation type="submission" date="2018-01" db="EMBL/GenBank/DDBJ databases">
        <title>Draft genome sequences of six Vibrio diazotrophicus strains isolated from deep-sea sediments of the Baltic Sea.</title>
        <authorList>
            <person name="Castillo D."/>
            <person name="Vandieken V."/>
            <person name="Chiang O."/>
            <person name="Middelboe M."/>
        </authorList>
    </citation>
    <scope>NUCLEOTIDE SEQUENCE [LARGE SCALE GENOMIC DNA]</scope>
    <source>
        <strain evidence="1 2">60.27F</strain>
    </source>
</reference>
<accession>A0A2J8I7B1</accession>
<dbReference type="OrthoDB" id="6265993at2"/>
<comment type="caution">
    <text evidence="1">The sequence shown here is derived from an EMBL/GenBank/DDBJ whole genome shotgun (WGS) entry which is preliminary data.</text>
</comment>
<dbReference type="Pfam" id="PF07963">
    <property type="entry name" value="N_methyl"/>
    <property type="match status" value="1"/>
</dbReference>
<dbReference type="RefSeq" id="WP_102965601.1">
    <property type="nucleotide sequence ID" value="NZ_JAPWHJ010000006.1"/>
</dbReference>
<sequence length="184" mass="20375">MKTAKGFTLIELVIVIVILGILSVTAAPRFLNLQDDAKASVMKGIKASLQLVVDGVYFKSVLQGTDGQRKTETDVNGISIRTYYGYPHEIWDDKLEHLMDNSFSYLGNAYNNNSLFDTTCSEAVCVIDQIQLSRLLSISTTAYALAFLPNGHSLRTNCAVVYYFVVNDVEKYSDVHIETLNSGC</sequence>
<dbReference type="SUPFAM" id="SSF54523">
    <property type="entry name" value="Pili subunits"/>
    <property type="match status" value="1"/>
</dbReference>
<dbReference type="Gene3D" id="3.30.700.10">
    <property type="entry name" value="Glycoprotein, Type 4 Pilin"/>
    <property type="match status" value="1"/>
</dbReference>
<dbReference type="Proteomes" id="UP000236449">
    <property type="component" value="Unassembled WGS sequence"/>
</dbReference>
<gene>
    <name evidence="1" type="ORF">C1N32_05300</name>
</gene>
<protein>
    <submittedName>
        <fullName evidence="1">Prepilin-type cleavage/methylation domain-containing protein</fullName>
    </submittedName>
</protein>
<proteinExistence type="predicted"/>
<name>A0A2J8I7B1_VIBDI</name>
<organism evidence="1 2">
    <name type="scientific">Vibrio diazotrophicus</name>
    <dbReference type="NCBI Taxonomy" id="685"/>
    <lineage>
        <taxon>Bacteria</taxon>
        <taxon>Pseudomonadati</taxon>
        <taxon>Pseudomonadota</taxon>
        <taxon>Gammaproteobacteria</taxon>
        <taxon>Vibrionales</taxon>
        <taxon>Vibrionaceae</taxon>
        <taxon>Vibrio</taxon>
    </lineage>
</organism>
<dbReference type="NCBIfam" id="TIGR02532">
    <property type="entry name" value="IV_pilin_GFxxxE"/>
    <property type="match status" value="1"/>
</dbReference>
<dbReference type="PROSITE" id="PS00409">
    <property type="entry name" value="PROKAR_NTER_METHYL"/>
    <property type="match status" value="1"/>
</dbReference>
<evidence type="ECO:0000313" key="2">
    <source>
        <dbReference type="Proteomes" id="UP000236449"/>
    </source>
</evidence>
<dbReference type="InterPro" id="IPR045584">
    <property type="entry name" value="Pilin-like"/>
</dbReference>
<dbReference type="InterPro" id="IPR012902">
    <property type="entry name" value="N_methyl_site"/>
</dbReference>